<name>A0A5M9M7Q5_9EURO</name>
<sequence>MDQATHHFQQCVTQVDVEHESALHVTCIAVETPQTVPPSTAGFLSGGSQQLRSITTCNDEDMKRSKGAPDTPRNLTSTTLNCLETLNTNAVGIDTTQSPLASSVDANPQRLWDTPDRYIDYKKQSTKTKAPHSVEAIARGALREDLEQFLERCWDSLYLDELYETGTNVLGIYALKELASDKGPFRSLRMSVALLRNHIHFEGILSNEKRLLESGIQVRRGRQKNVEIAYDKYLEETCSVPPPDNKAQERRKCKLRDQRRYANRWLTLINGVPCCKRKPAVPGLGPGLLLVCSDWLANTV</sequence>
<dbReference type="GeneID" id="54334453"/>
<dbReference type="AlphaFoldDB" id="A0A5M9M7Q5"/>
<dbReference type="Proteomes" id="UP000324241">
    <property type="component" value="Unassembled WGS sequence"/>
</dbReference>
<dbReference type="VEuPathDB" id="FungiDB:EYZ11_013421"/>
<proteinExistence type="predicted"/>
<evidence type="ECO:0000313" key="2">
    <source>
        <dbReference type="Proteomes" id="UP000324241"/>
    </source>
</evidence>
<dbReference type="RefSeq" id="XP_033420978.1">
    <property type="nucleotide sequence ID" value="XM_033576314.1"/>
</dbReference>
<gene>
    <name evidence="1" type="ORF">ATNIH1004_011752</name>
</gene>
<comment type="caution">
    <text evidence="1">The sequence shown here is derived from an EMBL/GenBank/DDBJ whole genome shotgun (WGS) entry which is preliminary data.</text>
</comment>
<accession>A0A5M9M7Q5</accession>
<evidence type="ECO:0000313" key="1">
    <source>
        <dbReference type="EMBL" id="KAA8641616.1"/>
    </source>
</evidence>
<dbReference type="EMBL" id="QUQM01000009">
    <property type="protein sequence ID" value="KAA8641616.1"/>
    <property type="molecule type" value="Genomic_DNA"/>
</dbReference>
<organism evidence="1 2">
    <name type="scientific">Aspergillus tanneri</name>
    <dbReference type="NCBI Taxonomy" id="1220188"/>
    <lineage>
        <taxon>Eukaryota</taxon>
        <taxon>Fungi</taxon>
        <taxon>Dikarya</taxon>
        <taxon>Ascomycota</taxon>
        <taxon>Pezizomycotina</taxon>
        <taxon>Eurotiomycetes</taxon>
        <taxon>Eurotiomycetidae</taxon>
        <taxon>Eurotiales</taxon>
        <taxon>Aspergillaceae</taxon>
        <taxon>Aspergillus</taxon>
        <taxon>Aspergillus subgen. Circumdati</taxon>
    </lineage>
</organism>
<reference evidence="1 2" key="1">
    <citation type="submission" date="2019-08" db="EMBL/GenBank/DDBJ databases">
        <title>The genome sequence of a newly discovered highly antifungal drug resistant Aspergillus species, Aspergillus tanneri NIH 1004.</title>
        <authorList>
            <person name="Mounaud S."/>
            <person name="Singh I."/>
            <person name="Joardar V."/>
            <person name="Pakala S."/>
            <person name="Pakala S."/>
            <person name="Venepally P."/>
            <person name="Chung J.K."/>
            <person name="Losada L."/>
            <person name="Nierman W.C."/>
        </authorList>
    </citation>
    <scope>NUCLEOTIDE SEQUENCE [LARGE SCALE GENOMIC DNA]</scope>
    <source>
        <strain evidence="1 2">NIH1004</strain>
    </source>
</reference>
<protein>
    <submittedName>
        <fullName evidence="1">Uncharacterized protein</fullName>
    </submittedName>
</protein>